<comment type="caution">
    <text evidence="3">The sequence shown here is derived from an EMBL/GenBank/DDBJ whole genome shotgun (WGS) entry which is preliminary data.</text>
</comment>
<reference evidence="3 4" key="1">
    <citation type="submission" date="2016-02" db="EMBL/GenBank/DDBJ databases">
        <title>Genome sequence of Clostridium colicanis DSM 13634.</title>
        <authorList>
            <person name="Poehlein A."/>
            <person name="Daniel R."/>
        </authorList>
    </citation>
    <scope>NUCLEOTIDE SEQUENCE [LARGE SCALE GENOMIC DNA]</scope>
    <source>
        <strain evidence="3 4">DSM 13634</strain>
    </source>
</reference>
<dbReference type="SUPFAM" id="SSF52218">
    <property type="entry name" value="Flavoproteins"/>
    <property type="match status" value="1"/>
</dbReference>
<accession>A0A151ARM8</accession>
<dbReference type="EMBL" id="LTBB01000001">
    <property type="protein sequence ID" value="KYH30299.1"/>
    <property type="molecule type" value="Genomic_DNA"/>
</dbReference>
<dbReference type="GO" id="GO:0016651">
    <property type="term" value="F:oxidoreductase activity, acting on NAD(P)H"/>
    <property type="evidence" value="ECO:0007669"/>
    <property type="project" value="UniProtKB-ARBA"/>
</dbReference>
<dbReference type="SUPFAM" id="SSF56281">
    <property type="entry name" value="Metallo-hydrolase/oxidoreductase"/>
    <property type="match status" value="1"/>
</dbReference>
<dbReference type="PIRSF" id="PIRSF005243">
    <property type="entry name" value="ROO"/>
    <property type="match status" value="1"/>
</dbReference>
<keyword evidence="4" id="KW-1185">Reference proteome</keyword>
<dbReference type="Gene3D" id="3.40.50.360">
    <property type="match status" value="1"/>
</dbReference>
<sequence>MEAIKLKDNIYWIGVKDPGLEVFDIIMTTKKGTTYNSYIINDDKVAVIDSVKDGFWEESLERIKSIIGDKNINYIIVQHTELDHSGCVKRFLEEYPDAIVIGSKAALTYMKDILNRDFKGENINDIPELNLGKTTLKFISVPNLHWPDTMVTYVPEKKVLFSCDITGAHYCPKDLIMDRNNEDYIKEFKYYFDTIMSPFKNFVLSGLDKIEKLDIDMVAPSHGPIHAGNNAKEALKLYRKMAIEEPIEKNIQILYVSAYHNTEIMAEYLGKKLNEKGIKTEVHEITSLKLEKAVELVNRSTGFLIGSPTINQDAVEPVWRLLAAIPIIQNRGKACGAFGSYGWSGEGVKMMTDRLKSMKFKVVEEGFKFKFVPDKEEYRAADEFIDKFMKLVK</sequence>
<evidence type="ECO:0000256" key="1">
    <source>
        <dbReference type="ARBA" id="ARBA00007121"/>
    </source>
</evidence>
<dbReference type="SMART" id="SM00849">
    <property type="entry name" value="Lactamase_B"/>
    <property type="match status" value="1"/>
</dbReference>
<dbReference type="CDD" id="cd07709">
    <property type="entry name" value="flavodiiron_proteins_MBL-fold"/>
    <property type="match status" value="1"/>
</dbReference>
<dbReference type="InterPro" id="IPR016440">
    <property type="entry name" value="Rubredoxin-O_OxRdtase"/>
</dbReference>
<dbReference type="STRING" id="1121305.CLCOL_02450"/>
<dbReference type="InterPro" id="IPR029039">
    <property type="entry name" value="Flavoprotein-like_sf"/>
</dbReference>
<dbReference type="GO" id="GO:0046872">
    <property type="term" value="F:metal ion binding"/>
    <property type="evidence" value="ECO:0007669"/>
    <property type="project" value="InterPro"/>
</dbReference>
<dbReference type="GO" id="GO:0010181">
    <property type="term" value="F:FMN binding"/>
    <property type="evidence" value="ECO:0007669"/>
    <property type="project" value="InterPro"/>
</dbReference>
<dbReference type="PATRIC" id="fig|1121305.3.peg.242"/>
<dbReference type="Pfam" id="PF19583">
    <property type="entry name" value="ODP"/>
    <property type="match status" value="1"/>
</dbReference>
<dbReference type="PANTHER" id="PTHR43717:SF1">
    <property type="entry name" value="ANAEROBIC NITRIC OXIDE REDUCTASE FLAVORUBREDOXIN"/>
    <property type="match status" value="1"/>
</dbReference>
<dbReference type="Proteomes" id="UP000075374">
    <property type="component" value="Unassembled WGS sequence"/>
</dbReference>
<dbReference type="Pfam" id="PF00258">
    <property type="entry name" value="Flavodoxin_1"/>
    <property type="match status" value="1"/>
</dbReference>
<dbReference type="Gene3D" id="3.60.15.10">
    <property type="entry name" value="Ribonuclease Z/Hydroxyacylglutathione hydrolase-like"/>
    <property type="match status" value="1"/>
</dbReference>
<dbReference type="RefSeq" id="WP_061857178.1">
    <property type="nucleotide sequence ID" value="NZ_LTBB01000001.1"/>
</dbReference>
<dbReference type="InterPro" id="IPR008254">
    <property type="entry name" value="Flavodoxin/NO_synth"/>
</dbReference>
<name>A0A151ARM8_9CLOT</name>
<dbReference type="GO" id="GO:0009055">
    <property type="term" value="F:electron transfer activity"/>
    <property type="evidence" value="ECO:0007669"/>
    <property type="project" value="InterPro"/>
</dbReference>
<dbReference type="PROSITE" id="PS50902">
    <property type="entry name" value="FLAVODOXIN_LIKE"/>
    <property type="match status" value="1"/>
</dbReference>
<protein>
    <submittedName>
        <fullName evidence="3">Flavo-diiron protein FprA1</fullName>
        <ecNumber evidence="3">1.6.3.-</ecNumber>
    </submittedName>
</protein>
<dbReference type="AlphaFoldDB" id="A0A151ARM8"/>
<evidence type="ECO:0000259" key="2">
    <source>
        <dbReference type="PROSITE" id="PS50902"/>
    </source>
</evidence>
<dbReference type="InterPro" id="IPR036866">
    <property type="entry name" value="RibonucZ/Hydroxyglut_hydro"/>
</dbReference>
<feature type="domain" description="Flavodoxin-like" evidence="2">
    <location>
        <begin position="251"/>
        <end position="389"/>
    </location>
</feature>
<evidence type="ECO:0000313" key="3">
    <source>
        <dbReference type="EMBL" id="KYH30299.1"/>
    </source>
</evidence>
<gene>
    <name evidence="3" type="primary">fprA1_1</name>
    <name evidence="3" type="ORF">CLCOL_02450</name>
</gene>
<proteinExistence type="inferred from homology"/>
<dbReference type="PANTHER" id="PTHR43717">
    <property type="entry name" value="ANAEROBIC NITRIC OXIDE REDUCTASE FLAVORUBREDOXIN"/>
    <property type="match status" value="1"/>
</dbReference>
<comment type="similarity">
    <text evidence="1">In the N-terminal section; belongs to the zinc metallo-hydrolase group 3 family.</text>
</comment>
<organism evidence="3 4">
    <name type="scientific">Clostridium colicanis DSM 13634</name>
    <dbReference type="NCBI Taxonomy" id="1121305"/>
    <lineage>
        <taxon>Bacteria</taxon>
        <taxon>Bacillati</taxon>
        <taxon>Bacillota</taxon>
        <taxon>Clostridia</taxon>
        <taxon>Eubacteriales</taxon>
        <taxon>Clostridiaceae</taxon>
        <taxon>Clostridium</taxon>
    </lineage>
</organism>
<dbReference type="InterPro" id="IPR045761">
    <property type="entry name" value="ODP_dom"/>
</dbReference>
<dbReference type="EC" id="1.6.3.-" evidence="3"/>
<evidence type="ECO:0000313" key="4">
    <source>
        <dbReference type="Proteomes" id="UP000075374"/>
    </source>
</evidence>
<keyword evidence="3" id="KW-0560">Oxidoreductase</keyword>
<dbReference type="InterPro" id="IPR001279">
    <property type="entry name" value="Metallo-B-lactamas"/>
</dbReference>